<sequence>MDSALPTINYVRQHQLIPEPKSDDPEDVRASLVVYSLINTTRHLRHLCRMKIKFACPISLEYDVVFVLYSNHTQEDEELEDKGHAEVEEILNKELECPEGPMWFEDVAWSSSTLSFQELLHVGICSTSNPGSTFMLPFLHACTSNAGLTMLCLYNPTRSGSCSSYYHESSCHCFAFVKTTRQRGFCDVDVREHHSVRVFPP</sequence>
<accession>A0AA39NR13</accession>
<comment type="caution">
    <text evidence="1">The sequence shown here is derived from an EMBL/GenBank/DDBJ whole genome shotgun (WGS) entry which is preliminary data.</text>
</comment>
<reference evidence="1" key="1">
    <citation type="submission" date="2023-06" db="EMBL/GenBank/DDBJ databases">
        <authorList>
            <consortium name="Lawrence Berkeley National Laboratory"/>
            <person name="Ahrendt S."/>
            <person name="Sahu N."/>
            <person name="Indic B."/>
            <person name="Wong-Bajracharya J."/>
            <person name="Merenyi Z."/>
            <person name="Ke H.-M."/>
            <person name="Monk M."/>
            <person name="Kocsube S."/>
            <person name="Drula E."/>
            <person name="Lipzen A."/>
            <person name="Balint B."/>
            <person name="Henrissat B."/>
            <person name="Andreopoulos B."/>
            <person name="Martin F.M."/>
            <person name="Harder C.B."/>
            <person name="Rigling D."/>
            <person name="Ford K.L."/>
            <person name="Foster G.D."/>
            <person name="Pangilinan J."/>
            <person name="Papanicolaou A."/>
            <person name="Barry K."/>
            <person name="LaButti K."/>
            <person name="Viragh M."/>
            <person name="Koriabine M."/>
            <person name="Yan M."/>
            <person name="Riley R."/>
            <person name="Champramary S."/>
            <person name="Plett K.L."/>
            <person name="Tsai I.J."/>
            <person name="Slot J."/>
            <person name="Sipos G."/>
            <person name="Plett J."/>
            <person name="Nagy L.G."/>
            <person name="Grigoriev I.V."/>
        </authorList>
    </citation>
    <scope>NUCLEOTIDE SEQUENCE</scope>
    <source>
        <strain evidence="1">CCBAS 213</strain>
    </source>
</reference>
<organism evidence="1 2">
    <name type="scientific">Armillaria tabescens</name>
    <name type="common">Ringless honey mushroom</name>
    <name type="synonym">Agaricus tabescens</name>
    <dbReference type="NCBI Taxonomy" id="1929756"/>
    <lineage>
        <taxon>Eukaryota</taxon>
        <taxon>Fungi</taxon>
        <taxon>Dikarya</taxon>
        <taxon>Basidiomycota</taxon>
        <taxon>Agaricomycotina</taxon>
        <taxon>Agaricomycetes</taxon>
        <taxon>Agaricomycetidae</taxon>
        <taxon>Agaricales</taxon>
        <taxon>Marasmiineae</taxon>
        <taxon>Physalacriaceae</taxon>
        <taxon>Desarmillaria</taxon>
    </lineage>
</organism>
<protein>
    <submittedName>
        <fullName evidence="1">Uncharacterized protein</fullName>
    </submittedName>
</protein>
<dbReference type="AlphaFoldDB" id="A0AA39NR13"/>
<evidence type="ECO:0000313" key="2">
    <source>
        <dbReference type="Proteomes" id="UP001175211"/>
    </source>
</evidence>
<evidence type="ECO:0000313" key="1">
    <source>
        <dbReference type="EMBL" id="KAK0470230.1"/>
    </source>
</evidence>
<dbReference type="EMBL" id="JAUEPS010000001">
    <property type="protein sequence ID" value="KAK0470230.1"/>
    <property type="molecule type" value="Genomic_DNA"/>
</dbReference>
<gene>
    <name evidence="1" type="ORF">EV420DRAFT_98980</name>
</gene>
<dbReference type="GeneID" id="85367817"/>
<dbReference type="RefSeq" id="XP_060340023.1">
    <property type="nucleotide sequence ID" value="XM_060484269.1"/>
</dbReference>
<dbReference type="Proteomes" id="UP001175211">
    <property type="component" value="Unassembled WGS sequence"/>
</dbReference>
<proteinExistence type="predicted"/>
<name>A0AA39NR13_ARMTA</name>
<keyword evidence="2" id="KW-1185">Reference proteome</keyword>